<dbReference type="AlphaFoldDB" id="A0A5C6C6B4"/>
<proteinExistence type="predicted"/>
<reference evidence="1 2" key="1">
    <citation type="submission" date="2019-02" db="EMBL/GenBank/DDBJ databases">
        <title>Deep-cultivation of Planctomycetes and their phenomic and genomic characterization uncovers novel biology.</title>
        <authorList>
            <person name="Wiegand S."/>
            <person name="Jogler M."/>
            <person name="Boedeker C."/>
            <person name="Pinto D."/>
            <person name="Vollmers J."/>
            <person name="Rivas-Marin E."/>
            <person name="Kohn T."/>
            <person name="Peeters S.H."/>
            <person name="Heuer A."/>
            <person name="Rast P."/>
            <person name="Oberbeckmann S."/>
            <person name="Bunk B."/>
            <person name="Jeske O."/>
            <person name="Meyerdierks A."/>
            <person name="Storesund J.E."/>
            <person name="Kallscheuer N."/>
            <person name="Luecker S."/>
            <person name="Lage O.M."/>
            <person name="Pohl T."/>
            <person name="Merkel B.J."/>
            <person name="Hornburger P."/>
            <person name="Mueller R.-W."/>
            <person name="Bruemmer F."/>
            <person name="Labrenz M."/>
            <person name="Spormann A.M."/>
            <person name="Op Den Camp H."/>
            <person name="Overmann J."/>
            <person name="Amann R."/>
            <person name="Jetten M.S.M."/>
            <person name="Mascher T."/>
            <person name="Medema M.H."/>
            <person name="Devos D.P."/>
            <person name="Kaster A.-K."/>
            <person name="Ovreas L."/>
            <person name="Rohde M."/>
            <person name="Galperin M.Y."/>
            <person name="Jogler C."/>
        </authorList>
    </citation>
    <scope>NUCLEOTIDE SEQUENCE [LARGE SCALE GENOMIC DNA]</scope>
    <source>
        <strain evidence="1 2">Pla52o</strain>
    </source>
</reference>
<gene>
    <name evidence="1" type="ORF">Pla52o_46770</name>
</gene>
<dbReference type="Proteomes" id="UP000316304">
    <property type="component" value="Unassembled WGS sequence"/>
</dbReference>
<name>A0A5C6C6B4_9BACT</name>
<comment type="caution">
    <text evidence="1">The sequence shown here is derived from an EMBL/GenBank/DDBJ whole genome shotgun (WGS) entry which is preliminary data.</text>
</comment>
<protein>
    <submittedName>
        <fullName evidence="1">Uncharacterized protein</fullName>
    </submittedName>
</protein>
<evidence type="ECO:0000313" key="2">
    <source>
        <dbReference type="Proteomes" id="UP000316304"/>
    </source>
</evidence>
<organism evidence="1 2">
    <name type="scientific">Novipirellula galeiformis</name>
    <dbReference type="NCBI Taxonomy" id="2528004"/>
    <lineage>
        <taxon>Bacteria</taxon>
        <taxon>Pseudomonadati</taxon>
        <taxon>Planctomycetota</taxon>
        <taxon>Planctomycetia</taxon>
        <taxon>Pirellulales</taxon>
        <taxon>Pirellulaceae</taxon>
        <taxon>Novipirellula</taxon>
    </lineage>
</organism>
<keyword evidence="2" id="KW-1185">Reference proteome</keyword>
<evidence type="ECO:0000313" key="1">
    <source>
        <dbReference type="EMBL" id="TWU20163.1"/>
    </source>
</evidence>
<sequence length="73" mass="7707">MAPMDGIMALLMPVAKSDGFGAVDEFATASKDQIIPMTVAIMQSVANASEVNPAQSQRRDARVFGLLEIEPGV</sequence>
<dbReference type="EMBL" id="SJPT01000009">
    <property type="protein sequence ID" value="TWU20163.1"/>
    <property type="molecule type" value="Genomic_DNA"/>
</dbReference>
<accession>A0A5C6C6B4</accession>